<dbReference type="CDD" id="cd06192">
    <property type="entry name" value="DHOD_e_trans_like"/>
    <property type="match status" value="1"/>
</dbReference>
<organism evidence="1 2">
    <name type="scientific">Clostridium novyi A str. 4570</name>
    <dbReference type="NCBI Taxonomy" id="1444290"/>
    <lineage>
        <taxon>Bacteria</taxon>
        <taxon>Bacillati</taxon>
        <taxon>Bacillota</taxon>
        <taxon>Clostridia</taxon>
        <taxon>Eubacteriales</taxon>
        <taxon>Clostridiaceae</taxon>
        <taxon>Clostridium</taxon>
    </lineage>
</organism>
<gene>
    <name evidence="1" type="ORF">Z969_09850</name>
</gene>
<proteinExistence type="predicted"/>
<reference evidence="1 2" key="1">
    <citation type="submission" date="2014-01" db="EMBL/GenBank/DDBJ databases">
        <title>Plasmidome dynamics in the species complex Clostridium novyi sensu lato converts strains of independent lineages into distinctly different pathogens.</title>
        <authorList>
            <person name="Skarin H."/>
            <person name="Segerman B."/>
        </authorList>
    </citation>
    <scope>NUCLEOTIDE SEQUENCE [LARGE SCALE GENOMIC DNA]</scope>
    <source>
        <strain evidence="1 2">4570</strain>
    </source>
</reference>
<dbReference type="InterPro" id="IPR017938">
    <property type="entry name" value="Riboflavin_synthase-like_b-brl"/>
</dbReference>
<dbReference type="GO" id="GO:0051537">
    <property type="term" value="F:2 iron, 2 sulfur cluster binding"/>
    <property type="evidence" value="ECO:0007669"/>
    <property type="project" value="InterPro"/>
</dbReference>
<dbReference type="SUPFAM" id="SSF52343">
    <property type="entry name" value="Ferredoxin reductase-like, C-terminal NADP-linked domain"/>
    <property type="match status" value="1"/>
</dbReference>
<dbReference type="Gene3D" id="2.40.30.10">
    <property type="entry name" value="Translation factors"/>
    <property type="match status" value="1"/>
</dbReference>
<dbReference type="PROSITE" id="PS00197">
    <property type="entry name" value="2FE2S_FER_1"/>
    <property type="match status" value="1"/>
</dbReference>
<dbReference type="PANTHER" id="PTHR43513">
    <property type="entry name" value="DIHYDROOROTATE DEHYDROGENASE B (NAD(+)), ELECTRON TRANSFER SUBUNIT"/>
    <property type="match status" value="1"/>
</dbReference>
<dbReference type="RefSeq" id="WP_039250798.1">
    <property type="nucleotide sequence ID" value="NZ_JDRX01000034.1"/>
</dbReference>
<dbReference type="NCBIfam" id="NF004470">
    <property type="entry name" value="PRK05802.1"/>
    <property type="match status" value="1"/>
</dbReference>
<dbReference type="AlphaFoldDB" id="A0AA88ZK46"/>
<dbReference type="EMBL" id="JDRX01000034">
    <property type="protein sequence ID" value="KGN00528.1"/>
    <property type="molecule type" value="Genomic_DNA"/>
</dbReference>
<accession>A0AA88ZK46</accession>
<protein>
    <submittedName>
        <fullName evidence="1">Uncharacterized protein</fullName>
    </submittedName>
</protein>
<evidence type="ECO:0000313" key="2">
    <source>
        <dbReference type="Proteomes" id="UP000030016"/>
    </source>
</evidence>
<dbReference type="PANTHER" id="PTHR43513:SF3">
    <property type="entry name" value="DIHYDROOROTATE DEHYDROGENASE B (NAD(+)), ELECTRON TRANSFER SUBUNIT-RELATED"/>
    <property type="match status" value="1"/>
</dbReference>
<sequence>MKYEIIDCIDAGTEYCPCHLAETGDCILCSELCSKTFCDCVNWKGTCIYQEFIWNGKKAKEGRETYNCKLINKELVEENLLILKIKVPYELSESLVHPGSLVFLRNPESEVFYNSPISIMNVNTEKSIISVAIEIKGTKTKKIQDINIGEEILVKGPFWNGVLGLRHILKCNNGRAIVVARGIGMAPMLSVIKKLCANGNKVTVIIDKGRYSNIFIKEYLDVYDVEIIECSTLLIDGELTEELKELLSSFLKNEDINLIHCSGADILNYKVMKYIGDNINYSCCNNAKMCCGEGMCGACTLSYEGDKIRRMCKLQVDPKYVFERRRLI</sequence>
<dbReference type="InterPro" id="IPR006058">
    <property type="entry name" value="2Fe2S_fd_BS"/>
</dbReference>
<dbReference type="Gene3D" id="3.40.50.80">
    <property type="entry name" value="Nucleotide-binding domain of ferredoxin-NADP reductase (FNR) module"/>
    <property type="match status" value="1"/>
</dbReference>
<dbReference type="Proteomes" id="UP000030016">
    <property type="component" value="Unassembled WGS sequence"/>
</dbReference>
<comment type="caution">
    <text evidence="1">The sequence shown here is derived from an EMBL/GenBank/DDBJ whole genome shotgun (WGS) entry which is preliminary data.</text>
</comment>
<evidence type="ECO:0000313" key="1">
    <source>
        <dbReference type="EMBL" id="KGN00528.1"/>
    </source>
</evidence>
<name>A0AA88ZK46_CLONO</name>
<dbReference type="InterPro" id="IPR039261">
    <property type="entry name" value="FNR_nucleotide-bd"/>
</dbReference>
<dbReference type="InterPro" id="IPR050353">
    <property type="entry name" value="PyrK_electron_transfer"/>
</dbReference>
<dbReference type="SUPFAM" id="SSF63380">
    <property type="entry name" value="Riboflavin synthase domain-like"/>
    <property type="match status" value="1"/>
</dbReference>